<evidence type="ECO:0000313" key="3">
    <source>
        <dbReference type="Proteomes" id="UP000006906"/>
    </source>
</evidence>
<gene>
    <name evidence="2" type="ORF">CHLRE_14g631050v5</name>
</gene>
<feature type="region of interest" description="Disordered" evidence="1">
    <location>
        <begin position="876"/>
        <end position="928"/>
    </location>
</feature>
<feature type="region of interest" description="Disordered" evidence="1">
    <location>
        <begin position="1"/>
        <end position="20"/>
    </location>
</feature>
<dbReference type="KEGG" id="cre:CHLRE_14g631050v5"/>
<feature type="region of interest" description="Disordered" evidence="1">
    <location>
        <begin position="1033"/>
        <end position="1069"/>
    </location>
</feature>
<reference evidence="2 3" key="1">
    <citation type="journal article" date="2007" name="Science">
        <title>The Chlamydomonas genome reveals the evolution of key animal and plant functions.</title>
        <authorList>
            <person name="Merchant S.S."/>
            <person name="Prochnik S.E."/>
            <person name="Vallon O."/>
            <person name="Harris E.H."/>
            <person name="Karpowicz S.J."/>
            <person name="Witman G.B."/>
            <person name="Terry A."/>
            <person name="Salamov A."/>
            <person name="Fritz-Laylin L.K."/>
            <person name="Marechal-Drouard L."/>
            <person name="Marshall W.F."/>
            <person name="Qu L.H."/>
            <person name="Nelson D.R."/>
            <person name="Sanderfoot A.A."/>
            <person name="Spalding M.H."/>
            <person name="Kapitonov V.V."/>
            <person name="Ren Q."/>
            <person name="Ferris P."/>
            <person name="Lindquist E."/>
            <person name="Shapiro H."/>
            <person name="Lucas S.M."/>
            <person name="Grimwood J."/>
            <person name="Schmutz J."/>
            <person name="Cardol P."/>
            <person name="Cerutti H."/>
            <person name="Chanfreau G."/>
            <person name="Chen C.L."/>
            <person name="Cognat V."/>
            <person name="Croft M.T."/>
            <person name="Dent R."/>
            <person name="Dutcher S."/>
            <person name="Fernandez E."/>
            <person name="Fukuzawa H."/>
            <person name="Gonzalez-Ballester D."/>
            <person name="Gonzalez-Halphen D."/>
            <person name="Hallmann A."/>
            <person name="Hanikenne M."/>
            <person name="Hippler M."/>
            <person name="Inwood W."/>
            <person name="Jabbari K."/>
            <person name="Kalanon M."/>
            <person name="Kuras R."/>
            <person name="Lefebvre P.A."/>
            <person name="Lemaire S.D."/>
            <person name="Lobanov A.V."/>
            <person name="Lohr M."/>
            <person name="Manuell A."/>
            <person name="Meier I."/>
            <person name="Mets L."/>
            <person name="Mittag M."/>
            <person name="Mittelmeier T."/>
            <person name="Moroney J.V."/>
            <person name="Moseley J."/>
            <person name="Napoli C."/>
            <person name="Nedelcu A.M."/>
            <person name="Niyogi K."/>
            <person name="Novoselov S.V."/>
            <person name="Paulsen I.T."/>
            <person name="Pazour G."/>
            <person name="Purton S."/>
            <person name="Ral J.P."/>
            <person name="Riano-Pachon D.M."/>
            <person name="Riekhof W."/>
            <person name="Rymarquis L."/>
            <person name="Schroda M."/>
            <person name="Stern D."/>
            <person name="Umen J."/>
            <person name="Willows R."/>
            <person name="Wilson N."/>
            <person name="Zimmer S.L."/>
            <person name="Allmer J."/>
            <person name="Balk J."/>
            <person name="Bisova K."/>
            <person name="Chen C.J."/>
            <person name="Elias M."/>
            <person name="Gendler K."/>
            <person name="Hauser C."/>
            <person name="Lamb M.R."/>
            <person name="Ledford H."/>
            <person name="Long J.C."/>
            <person name="Minagawa J."/>
            <person name="Page M.D."/>
            <person name="Pan J."/>
            <person name="Pootakham W."/>
            <person name="Roje S."/>
            <person name="Rose A."/>
            <person name="Stahlberg E."/>
            <person name="Terauchi A.M."/>
            <person name="Yang P."/>
            <person name="Ball S."/>
            <person name="Bowler C."/>
            <person name="Dieckmann C.L."/>
            <person name="Gladyshev V.N."/>
            <person name="Green P."/>
            <person name="Jorgensen R."/>
            <person name="Mayfield S."/>
            <person name="Mueller-Roeber B."/>
            <person name="Rajamani S."/>
            <person name="Sayre R.T."/>
            <person name="Brokstein P."/>
            <person name="Dubchak I."/>
            <person name="Goodstein D."/>
            <person name="Hornick L."/>
            <person name="Huang Y.W."/>
            <person name="Jhaveri J."/>
            <person name="Luo Y."/>
            <person name="Martinez D."/>
            <person name="Ngau W.C."/>
            <person name="Otillar B."/>
            <person name="Poliakov A."/>
            <person name="Porter A."/>
            <person name="Szajkowski L."/>
            <person name="Werner G."/>
            <person name="Zhou K."/>
            <person name="Grigoriev I.V."/>
            <person name="Rokhsar D.S."/>
            <person name="Grossman A.R."/>
        </authorList>
    </citation>
    <scope>NUCLEOTIDE SEQUENCE [LARGE SCALE GENOMIC DNA]</scope>
    <source>
        <strain evidence="3">CC-503</strain>
    </source>
</reference>
<dbReference type="Gramene" id="PNW73413">
    <property type="protein sequence ID" value="PNW73413"/>
    <property type="gene ID" value="CHLRE_14g631050v5"/>
</dbReference>
<dbReference type="InParanoid" id="A0A2K3CYR4"/>
<dbReference type="GeneID" id="5718245"/>
<feature type="compositionally biased region" description="Basic and acidic residues" evidence="1">
    <location>
        <begin position="113"/>
        <end position="123"/>
    </location>
</feature>
<feature type="region of interest" description="Disordered" evidence="1">
    <location>
        <begin position="991"/>
        <end position="1010"/>
    </location>
</feature>
<feature type="region of interest" description="Disordered" evidence="1">
    <location>
        <begin position="213"/>
        <end position="235"/>
    </location>
</feature>
<feature type="region of interest" description="Disordered" evidence="1">
    <location>
        <begin position="108"/>
        <end position="158"/>
    </location>
</feature>
<feature type="compositionally biased region" description="Basic and acidic residues" evidence="1">
    <location>
        <begin position="213"/>
        <end position="224"/>
    </location>
</feature>
<dbReference type="OrthoDB" id="553213at2759"/>
<feature type="compositionally biased region" description="Low complexity" evidence="1">
    <location>
        <begin position="1033"/>
        <end position="1043"/>
    </location>
</feature>
<organism evidence="2 3">
    <name type="scientific">Chlamydomonas reinhardtii</name>
    <name type="common">Chlamydomonas smithii</name>
    <dbReference type="NCBI Taxonomy" id="3055"/>
    <lineage>
        <taxon>Eukaryota</taxon>
        <taxon>Viridiplantae</taxon>
        <taxon>Chlorophyta</taxon>
        <taxon>core chlorophytes</taxon>
        <taxon>Chlorophyceae</taxon>
        <taxon>CS clade</taxon>
        <taxon>Chlamydomonadales</taxon>
        <taxon>Chlamydomonadaceae</taxon>
        <taxon>Chlamydomonas</taxon>
    </lineage>
</organism>
<feature type="compositionally biased region" description="Polar residues" evidence="1">
    <location>
        <begin position="226"/>
        <end position="235"/>
    </location>
</feature>
<sequence length="1370" mass="136546">MTLPSSITTSPHGLVAGLQPSSERSRAAALSSACTSAGAAMAPVTFGAPCWRGSAGGSGSTVAASSCRGGSARPAAARWTELHLVSQHAPHAAHQQLPQPSTADLVNAADPHQQQRQEQPDRQRQKHQQQQDFEFPQRKPPTMAGAPHPHPQTLPYGRRSFDTAVYSSQQQLRARAGGSSTCGAYPAAAATGGAFPDYTAALEARHTFAHGAGRREGAGDREWGQGHSQQLRGGTSCQLPEAVAALLRQLMDLEAPAAGAAAAGAGGGGNVSNGSSAASDAGGGLSRGGPAAASTGNCSCGTDISAEMTCTTTPTTTSSSRANSAMVGVCSGVLGSCASGSSGVLNTVEALYRGPATSSSGTGSAAADSYPQDAPPACPVCARAAGDVPTATTATTTTATAIANTTTGMSAVATCPTSHAYRLFGRAGDQVLHLRLPGASPAVLAAAAALSAESWRWVQARLPLGAEAALPAAAAAAAASGFAHQQQGQGLQRRRQPALLVATTLADGCEEEGGGGGGGAGMDAAVMSFTAATLAMDAPETAPVAAMSPWAPPPLTLTLARPPLAAFPLNASEEAGPGPSVGVDVTAFHVYASEDGLQVLLLLVVERPLLMPMRVSPRRLEQPRSATLPVRSGAAAVVAGTATRSWGRLRHQVVPAVLRPSDAGMTTGSGSSSFASLEAVGASAAASGGAAGGAAGMRHPLPLPPPPPLPLPPASHVGSVPPRGRVPLNSGACTVWVEDGIRRVPAAAAAVALVAADHLSVGAPAAAWGADLLAARRTGTLARVEAGAEVGEPPATPIVGAPRHRHLPDSAEKDDLRAAPACSGLKTVASDIQLSRPAPGTHGSWQPPAPDCEAHVLMTVTAPNYPVVRTSDVAAAASMKPSEQQAKGLQQQRVEPTEGSPGGPNTGRGAHSSGGRKHRADSSRSAAFAGAAVTPAGVAATVAGPSAHKGSDGAGTSRAVAEAVTVIPWAAFVSGDVASSAAPHLLAVPPSPFSPHRSTSSSSSSYSTTSRGSAASAIASASAAVASPFLRSFSSTSPPASAAQLRRRHRGEHRPRERAPEQEGGEGERELRTLYPTLFPPSMSPPAMPSSAFTSEELFMLSMPSHASGALSSFSGQGRFNNSSSSGGGDGAARFSAAAFATAADAAVAAAAETTTGWLLAGQPVSFPYAASPSSPSSSASSSTSSSSPSSPLSSSGSSSDGYEPECGDAPQAAGHRAAAAAQAASGSAVPPQSRQPVNGEGARRTGAPDGHRPATELAVGARAIPGAGMGSRAAARNSHPDGGLLAAASPISPAAGVGLGGMSADSGGVGLLVSPASRRAAVNAADAARMARVRAGWRVREAEWSEREAAWRVTESRWWQQAGGGGLWG</sequence>
<accession>A0A2K3CYR4</accession>
<keyword evidence="3" id="KW-1185">Reference proteome</keyword>
<feature type="compositionally biased region" description="Low complexity" evidence="1">
    <location>
        <begin position="1208"/>
        <end position="1233"/>
    </location>
</feature>
<name>A0A2K3CYR4_CHLRE</name>
<feature type="compositionally biased region" description="Polar residues" evidence="1">
    <location>
        <begin position="881"/>
        <end position="894"/>
    </location>
</feature>
<proteinExistence type="predicted"/>
<dbReference type="RefSeq" id="XP_042917074.1">
    <property type="nucleotide sequence ID" value="XM_043070401.1"/>
</dbReference>
<feature type="region of interest" description="Disordered" evidence="1">
    <location>
        <begin position="261"/>
        <end position="288"/>
    </location>
</feature>
<feature type="compositionally biased region" description="Low complexity" evidence="1">
    <location>
        <begin position="1172"/>
        <end position="1200"/>
    </location>
</feature>
<evidence type="ECO:0000256" key="1">
    <source>
        <dbReference type="SAM" id="MobiDB-lite"/>
    </source>
</evidence>
<feature type="compositionally biased region" description="Basic and acidic residues" evidence="1">
    <location>
        <begin position="1054"/>
        <end position="1069"/>
    </location>
</feature>
<dbReference type="EMBL" id="CM008975">
    <property type="protein sequence ID" value="PNW73413.1"/>
    <property type="molecule type" value="Genomic_DNA"/>
</dbReference>
<feature type="compositionally biased region" description="Polar residues" evidence="1">
    <location>
        <begin position="1"/>
        <end position="11"/>
    </location>
</feature>
<protein>
    <submittedName>
        <fullName evidence="2">Uncharacterized protein</fullName>
    </submittedName>
</protein>
<feature type="compositionally biased region" description="Low complexity" evidence="1">
    <location>
        <begin position="998"/>
        <end position="1010"/>
    </location>
</feature>
<evidence type="ECO:0000313" key="2">
    <source>
        <dbReference type="EMBL" id="PNW73413.1"/>
    </source>
</evidence>
<dbReference type="ExpressionAtlas" id="A0A2K3CYR4">
    <property type="expression patterns" value="baseline and differential"/>
</dbReference>
<feature type="region of interest" description="Disordered" evidence="1">
    <location>
        <begin position="1170"/>
        <end position="1254"/>
    </location>
</feature>
<dbReference type="Proteomes" id="UP000006906">
    <property type="component" value="Chromosome 14"/>
</dbReference>